<feature type="domain" description="TM2" evidence="8">
    <location>
        <begin position="46"/>
        <end position="94"/>
    </location>
</feature>
<evidence type="ECO:0000256" key="7">
    <source>
        <dbReference type="SAM" id="Phobius"/>
    </source>
</evidence>
<proteinExistence type="predicted"/>
<gene>
    <name evidence="10" type="ORF">RN605_10805</name>
    <name evidence="9" type="ORF">RN608_03635</name>
</gene>
<keyword evidence="2 7" id="KW-0812">Transmembrane</keyword>
<dbReference type="InterPro" id="IPR050932">
    <property type="entry name" value="TM2D1-3-like"/>
</dbReference>
<evidence type="ECO:0000313" key="10">
    <source>
        <dbReference type="EMBL" id="WNM21168.1"/>
    </source>
</evidence>
<evidence type="ECO:0000256" key="6">
    <source>
        <dbReference type="ARBA" id="ARBA00023180"/>
    </source>
</evidence>
<evidence type="ECO:0000259" key="8">
    <source>
        <dbReference type="Pfam" id="PF05154"/>
    </source>
</evidence>
<protein>
    <submittedName>
        <fullName evidence="9">TM2 domain-containing protein</fullName>
    </submittedName>
</protein>
<dbReference type="AlphaFoldDB" id="A0AA96EWN3"/>
<evidence type="ECO:0000256" key="5">
    <source>
        <dbReference type="ARBA" id="ARBA00023136"/>
    </source>
</evidence>
<accession>A0AA96EYT1</accession>
<dbReference type="PANTHER" id="PTHR21016:SF7">
    <property type="entry name" value="TM2 DOMAIN-CONTAINING PROTEIN 3"/>
    <property type="match status" value="1"/>
</dbReference>
<dbReference type="InterPro" id="IPR007829">
    <property type="entry name" value="TM2"/>
</dbReference>
<name>A0AA96EWN3_9FLAO</name>
<evidence type="ECO:0000256" key="2">
    <source>
        <dbReference type="ARBA" id="ARBA00022692"/>
    </source>
</evidence>
<evidence type="ECO:0000313" key="11">
    <source>
        <dbReference type="Proteomes" id="UP001304515"/>
    </source>
</evidence>
<keyword evidence="6" id="KW-0325">Glycoprotein</keyword>
<dbReference type="EMBL" id="CP134890">
    <property type="protein sequence ID" value="WNM21168.1"/>
    <property type="molecule type" value="Genomic_DNA"/>
</dbReference>
<dbReference type="RefSeq" id="WP_313324707.1">
    <property type="nucleotide sequence ID" value="NZ_CP134878.1"/>
</dbReference>
<keyword evidence="3" id="KW-0732">Signal</keyword>
<dbReference type="KEGG" id="fcj:RN605_10805"/>
<dbReference type="Proteomes" id="UP001304515">
    <property type="component" value="Chromosome"/>
</dbReference>
<evidence type="ECO:0000256" key="1">
    <source>
        <dbReference type="ARBA" id="ARBA00004141"/>
    </source>
</evidence>
<organism evidence="9">
    <name type="scientific">Flavobacterium capsici</name>
    <dbReference type="NCBI Taxonomy" id="3075618"/>
    <lineage>
        <taxon>Bacteria</taxon>
        <taxon>Pseudomonadati</taxon>
        <taxon>Bacteroidota</taxon>
        <taxon>Flavobacteriia</taxon>
        <taxon>Flavobacteriales</taxon>
        <taxon>Flavobacteriaceae</taxon>
        <taxon>Flavobacterium</taxon>
    </lineage>
</organism>
<sequence length="113" mass="12694">MEAQKVDMFMMMNSKFFESHHVHAVREKLLSIDESKWGMVQTLQFKDPSTALIISIVGGGALGIDRFFIGDTGLGVAKLLTCGGLGIWTIIDWFMIMGATREKNMELFQNSLY</sequence>
<comment type="subcellular location">
    <subcellularLocation>
        <location evidence="1">Membrane</location>
        <topology evidence="1">Multi-pass membrane protein</topology>
    </subcellularLocation>
</comment>
<dbReference type="Pfam" id="PF05154">
    <property type="entry name" value="TM2"/>
    <property type="match status" value="1"/>
</dbReference>
<keyword evidence="5 7" id="KW-0472">Membrane</keyword>
<evidence type="ECO:0000256" key="4">
    <source>
        <dbReference type="ARBA" id="ARBA00022989"/>
    </source>
</evidence>
<dbReference type="GO" id="GO:0016020">
    <property type="term" value="C:membrane"/>
    <property type="evidence" value="ECO:0007669"/>
    <property type="project" value="UniProtKB-SubCell"/>
</dbReference>
<evidence type="ECO:0000256" key="3">
    <source>
        <dbReference type="ARBA" id="ARBA00022729"/>
    </source>
</evidence>
<evidence type="ECO:0000313" key="9">
    <source>
        <dbReference type="EMBL" id="WNM19779.1"/>
    </source>
</evidence>
<accession>A0AA96EWN3</accession>
<feature type="transmembrane region" description="Helical" evidence="7">
    <location>
        <begin position="75"/>
        <end position="96"/>
    </location>
</feature>
<keyword evidence="4 7" id="KW-1133">Transmembrane helix</keyword>
<reference evidence="9 11" key="1">
    <citation type="submission" date="2023-09" db="EMBL/GenBank/DDBJ databases">
        <title>Flavobacterium sp. a novel bacteria isolate from Pepper rhizosphere.</title>
        <authorList>
            <person name="Peng Y."/>
            <person name="Lee J."/>
        </authorList>
    </citation>
    <scope>NUCLEOTIDE SEQUENCE</scope>
    <source>
        <strain evidence="9">PMR2A8</strain>
        <strain evidence="10 11">PMTSA4</strain>
    </source>
</reference>
<dbReference type="EMBL" id="CP134878">
    <property type="protein sequence ID" value="WNM19779.1"/>
    <property type="molecule type" value="Genomic_DNA"/>
</dbReference>
<dbReference type="PANTHER" id="PTHR21016">
    <property type="entry name" value="BETA-AMYLOID BINDING PROTEIN-RELATED"/>
    <property type="match status" value="1"/>
</dbReference>
<keyword evidence="11" id="KW-1185">Reference proteome</keyword>